<feature type="domain" description="PEGA" evidence="1">
    <location>
        <begin position="53"/>
        <end position="103"/>
    </location>
</feature>
<name>A0A837HT05_9BACT</name>
<dbReference type="EMBL" id="LBWL01000012">
    <property type="protein sequence ID" value="KKR08748.1"/>
    <property type="molecule type" value="Genomic_DNA"/>
</dbReference>
<gene>
    <name evidence="2" type="ORF">UT35_C0012G0009</name>
</gene>
<sequence>MTKTKKRFLFYGFLIIFLIGTYITILYAEGYKYDFARSIFVKTGALSLKTNIDADVYIDDKYVGPTSFFGSTFRKDGILPGTYAVRIEKPGFSNWSKKIIISEGFVSDFSHIILFPNEGPDNEALKLEITQNNNIFIDEMRLITNANGQKKILKIPDLSDYYFEEGSILRIIASSDEIHIITIANNVTGYSLSPDKDKIAWWNNNELYIYWIKNTSYYNELVGTSELLSRYSTAIKSAGWFRDSDHILVNVGSSKIVEIDTRGGINSITL</sequence>
<dbReference type="InterPro" id="IPR013229">
    <property type="entry name" value="PEGA"/>
</dbReference>
<protein>
    <recommendedName>
        <fullName evidence="1">PEGA domain-containing protein</fullName>
    </recommendedName>
</protein>
<comment type="caution">
    <text evidence="2">The sequence shown here is derived from an EMBL/GenBank/DDBJ whole genome shotgun (WGS) entry which is preliminary data.</text>
</comment>
<dbReference type="Pfam" id="PF08308">
    <property type="entry name" value="PEGA"/>
    <property type="match status" value="1"/>
</dbReference>
<proteinExistence type="predicted"/>
<reference evidence="2 3" key="1">
    <citation type="journal article" date="2015" name="Nature">
        <title>rRNA introns, odd ribosomes, and small enigmatic genomes across a large radiation of phyla.</title>
        <authorList>
            <person name="Brown C.T."/>
            <person name="Hug L.A."/>
            <person name="Thomas B.C."/>
            <person name="Sharon I."/>
            <person name="Castelle C.J."/>
            <person name="Singh A."/>
            <person name="Wilkins M.J."/>
            <person name="Williams K.H."/>
            <person name="Banfield J.F."/>
        </authorList>
    </citation>
    <scope>NUCLEOTIDE SEQUENCE [LARGE SCALE GENOMIC DNA]</scope>
</reference>
<dbReference type="Proteomes" id="UP000033996">
    <property type="component" value="Unassembled WGS sequence"/>
</dbReference>
<organism evidence="2 3">
    <name type="scientific">Candidatus Yanofskybacteria bacterium GW2011_GWD1_39_16</name>
    <dbReference type="NCBI Taxonomy" id="1619030"/>
    <lineage>
        <taxon>Bacteria</taxon>
        <taxon>Candidatus Yanofskyibacteriota</taxon>
    </lineage>
</organism>
<evidence type="ECO:0000313" key="3">
    <source>
        <dbReference type="Proteomes" id="UP000033996"/>
    </source>
</evidence>
<evidence type="ECO:0000313" key="2">
    <source>
        <dbReference type="EMBL" id="KKR08748.1"/>
    </source>
</evidence>
<dbReference type="AlphaFoldDB" id="A0A837HT05"/>
<evidence type="ECO:0000259" key="1">
    <source>
        <dbReference type="Pfam" id="PF08308"/>
    </source>
</evidence>
<accession>A0A837HT05</accession>